<keyword evidence="3" id="KW-1185">Reference proteome</keyword>
<reference evidence="2 3" key="1">
    <citation type="journal article" date="2016" name="Mol. Biol. Evol.">
        <title>Comparative Genomics of Early-Diverging Mushroom-Forming Fungi Provides Insights into the Origins of Lignocellulose Decay Capabilities.</title>
        <authorList>
            <person name="Nagy L.G."/>
            <person name="Riley R."/>
            <person name="Tritt A."/>
            <person name="Adam C."/>
            <person name="Daum C."/>
            <person name="Floudas D."/>
            <person name="Sun H."/>
            <person name="Yadav J.S."/>
            <person name="Pangilinan J."/>
            <person name="Larsson K.H."/>
            <person name="Matsuura K."/>
            <person name="Barry K."/>
            <person name="Labutti K."/>
            <person name="Kuo R."/>
            <person name="Ohm R.A."/>
            <person name="Bhattacharya S.S."/>
            <person name="Shirouzu T."/>
            <person name="Yoshinaga Y."/>
            <person name="Martin F.M."/>
            <person name="Grigoriev I.V."/>
            <person name="Hibbett D.S."/>
        </authorList>
    </citation>
    <scope>NUCLEOTIDE SEQUENCE [LARGE SCALE GENOMIC DNA]</scope>
    <source>
        <strain evidence="2 3">CBS 109695</strain>
    </source>
</reference>
<name>A0A166VIX5_9AGAM</name>
<accession>A0A166VIX5</accession>
<gene>
    <name evidence="2" type="ORF">FIBSPDRAFT_848030</name>
</gene>
<proteinExistence type="predicted"/>
<dbReference type="EMBL" id="KV417484">
    <property type="protein sequence ID" value="KZP32778.1"/>
    <property type="molecule type" value="Genomic_DNA"/>
</dbReference>
<evidence type="ECO:0000313" key="3">
    <source>
        <dbReference type="Proteomes" id="UP000076532"/>
    </source>
</evidence>
<dbReference type="AlphaFoldDB" id="A0A166VIX5"/>
<organism evidence="2 3">
    <name type="scientific">Athelia psychrophila</name>
    <dbReference type="NCBI Taxonomy" id="1759441"/>
    <lineage>
        <taxon>Eukaryota</taxon>
        <taxon>Fungi</taxon>
        <taxon>Dikarya</taxon>
        <taxon>Basidiomycota</taxon>
        <taxon>Agaricomycotina</taxon>
        <taxon>Agaricomycetes</taxon>
        <taxon>Agaricomycetidae</taxon>
        <taxon>Atheliales</taxon>
        <taxon>Atheliaceae</taxon>
        <taxon>Athelia</taxon>
    </lineage>
</organism>
<feature type="region of interest" description="Disordered" evidence="1">
    <location>
        <begin position="81"/>
        <end position="102"/>
    </location>
</feature>
<sequence length="102" mass="11461">MYMCHLPPSAPAPRLRTLRLANSRVFWVFSESTVRFHCPTPNPGHNTGVPLPSGRLRESRRIHHIVPVCKPPVRKSHIYTLSAQRPTSAPKPFFRTAGRNGG</sequence>
<dbReference type="Proteomes" id="UP000076532">
    <property type="component" value="Unassembled WGS sequence"/>
</dbReference>
<evidence type="ECO:0000256" key="1">
    <source>
        <dbReference type="SAM" id="MobiDB-lite"/>
    </source>
</evidence>
<protein>
    <submittedName>
        <fullName evidence="2">Uncharacterized protein</fullName>
    </submittedName>
</protein>
<evidence type="ECO:0000313" key="2">
    <source>
        <dbReference type="EMBL" id="KZP32778.1"/>
    </source>
</evidence>